<dbReference type="OrthoDB" id="183382at2157"/>
<name>A0A6B0VHJ6_9EURY</name>
<gene>
    <name evidence="2" type="ORF">GS429_02575</name>
</gene>
<sequence>MDEAKRGVEAWKEHTTAFDRVRSIAEAVDRPRTAKYIAAEAAVSQTTAHEHLKRLAEMDVIRAVDGEDATRYEPDPLYARFRALRRLITDHDHEELLELKSDLQEQIEEFQEQYEVGSPETLREQAAETETAEETREYRKDASDWELALYHLSIANDAINNYREYADLDNRLHA</sequence>
<protein>
    <submittedName>
        <fullName evidence="2">ArsR family transcriptional regulator</fullName>
    </submittedName>
</protein>
<organism evidence="2 3">
    <name type="scientific">Natronorubrum halalkaliphilum</name>
    <dbReference type="NCBI Taxonomy" id="2691917"/>
    <lineage>
        <taxon>Archaea</taxon>
        <taxon>Methanobacteriati</taxon>
        <taxon>Methanobacteriota</taxon>
        <taxon>Stenosarchaea group</taxon>
        <taxon>Halobacteria</taxon>
        <taxon>Halobacteriales</taxon>
        <taxon>Natrialbaceae</taxon>
        <taxon>Natronorubrum</taxon>
    </lineage>
</organism>
<dbReference type="Proteomes" id="UP000434101">
    <property type="component" value="Unassembled WGS sequence"/>
</dbReference>
<accession>A0A6B0VHJ6</accession>
<comment type="caution">
    <text evidence="2">The sequence shown here is derived from an EMBL/GenBank/DDBJ whole genome shotgun (WGS) entry which is preliminary data.</text>
</comment>
<dbReference type="RefSeq" id="WP_160062429.1">
    <property type="nucleotide sequence ID" value="NZ_WUYX01000013.1"/>
</dbReference>
<dbReference type="InterPro" id="IPR036388">
    <property type="entry name" value="WH-like_DNA-bd_sf"/>
</dbReference>
<feature type="region of interest" description="Disordered" evidence="1">
    <location>
        <begin position="116"/>
        <end position="138"/>
    </location>
</feature>
<dbReference type="AlphaFoldDB" id="A0A6B0VHJ6"/>
<keyword evidence="3" id="KW-1185">Reference proteome</keyword>
<dbReference type="Pfam" id="PF24033">
    <property type="entry name" value="DUF7342"/>
    <property type="match status" value="1"/>
</dbReference>
<evidence type="ECO:0000313" key="3">
    <source>
        <dbReference type="Proteomes" id="UP000434101"/>
    </source>
</evidence>
<proteinExistence type="predicted"/>
<dbReference type="Gene3D" id="1.10.10.10">
    <property type="entry name" value="Winged helix-like DNA-binding domain superfamily/Winged helix DNA-binding domain"/>
    <property type="match status" value="1"/>
</dbReference>
<dbReference type="EMBL" id="WUYX01000013">
    <property type="protein sequence ID" value="MXV60964.1"/>
    <property type="molecule type" value="Genomic_DNA"/>
</dbReference>
<dbReference type="SUPFAM" id="SSF46785">
    <property type="entry name" value="Winged helix' DNA-binding domain"/>
    <property type="match status" value="1"/>
</dbReference>
<dbReference type="InterPro" id="IPR055766">
    <property type="entry name" value="DUF7342"/>
</dbReference>
<dbReference type="InterPro" id="IPR036390">
    <property type="entry name" value="WH_DNA-bd_sf"/>
</dbReference>
<evidence type="ECO:0000313" key="2">
    <source>
        <dbReference type="EMBL" id="MXV60964.1"/>
    </source>
</evidence>
<evidence type="ECO:0000256" key="1">
    <source>
        <dbReference type="SAM" id="MobiDB-lite"/>
    </source>
</evidence>
<reference evidence="2 3" key="1">
    <citation type="submission" date="2020-01" db="EMBL/GenBank/DDBJ databases">
        <title>Natronorubrum sp. JWXQ-INN 674 isolated from Inner Mongolia Autonomous Region of China.</title>
        <authorList>
            <person name="Xue Q."/>
        </authorList>
    </citation>
    <scope>NUCLEOTIDE SEQUENCE [LARGE SCALE GENOMIC DNA]</scope>
    <source>
        <strain evidence="2 3">JWXQ-INN-674</strain>
    </source>
</reference>